<dbReference type="PANTHER" id="PTHR48051">
    <property type="match status" value="1"/>
</dbReference>
<evidence type="ECO:0000313" key="9">
    <source>
        <dbReference type="Proteomes" id="UP000050852"/>
    </source>
</evidence>
<keyword evidence="4" id="KW-0677">Repeat</keyword>
<comment type="catalytic activity">
    <reaction evidence="1">
        <text>S-ubiquitinyl-[E2 ubiquitin-conjugating enzyme]-L-cysteine + [acceptor protein]-L-lysine = [E2 ubiquitin-conjugating enzyme]-L-cysteine + N(6)-ubiquitinyl-[acceptor protein]-L-lysine.</text>
        <dbReference type="EC" id="2.3.2.27"/>
    </reaction>
</comment>
<dbReference type="Gene3D" id="1.20.58.360">
    <property type="entry name" value="Shigella T3SS effector IpaH defines"/>
    <property type="match status" value="1"/>
</dbReference>
<dbReference type="Pfam" id="PF20178">
    <property type="entry name" value="ToxA_N"/>
    <property type="match status" value="1"/>
</dbReference>
<keyword evidence="3" id="KW-0433">Leucine-rich repeat</keyword>
<dbReference type="Pfam" id="PF13855">
    <property type="entry name" value="LRR_8"/>
    <property type="match status" value="1"/>
</dbReference>
<dbReference type="InterPro" id="IPR003591">
    <property type="entry name" value="Leu-rich_rpt_typical-subtyp"/>
</dbReference>
<organism evidence="8 9">
    <name type="scientific">Pseudomonas paralactis</name>
    <dbReference type="NCBI Taxonomy" id="1615673"/>
    <lineage>
        <taxon>Bacteria</taxon>
        <taxon>Pseudomonadati</taxon>
        <taxon>Pseudomonadota</taxon>
        <taxon>Gammaproteobacteria</taxon>
        <taxon>Pseudomonadales</taxon>
        <taxon>Pseudomonadaceae</taxon>
        <taxon>Pseudomonas</taxon>
    </lineage>
</organism>
<evidence type="ECO:0000313" key="8">
    <source>
        <dbReference type="EMBL" id="KRP75389.1"/>
    </source>
</evidence>
<proteinExistence type="inferred from homology"/>
<dbReference type="Proteomes" id="UP000050852">
    <property type="component" value="Unassembled WGS sequence"/>
</dbReference>
<comment type="similarity">
    <text evidence="6">Belongs to the LRR-containing bacterial E3 ligase family.</text>
</comment>
<gene>
    <name evidence="8" type="ORF">TX23_02235</name>
</gene>
<dbReference type="Pfam" id="PF14496">
    <property type="entry name" value="NEL"/>
    <property type="match status" value="1"/>
</dbReference>
<dbReference type="Gene3D" id="3.80.10.10">
    <property type="entry name" value="Ribonuclease Inhibitor"/>
    <property type="match status" value="1"/>
</dbReference>
<keyword evidence="6" id="KW-0964">Secreted</keyword>
<evidence type="ECO:0000256" key="4">
    <source>
        <dbReference type="ARBA" id="ARBA00022737"/>
    </source>
</evidence>
<evidence type="ECO:0000256" key="2">
    <source>
        <dbReference type="ARBA" id="ARBA00012483"/>
    </source>
</evidence>
<dbReference type="PATRIC" id="fig|1615673.3.peg.1370"/>
<dbReference type="EMBL" id="JYLN01000001">
    <property type="protein sequence ID" value="KRP75389.1"/>
    <property type="molecule type" value="Genomic_DNA"/>
</dbReference>
<evidence type="ECO:0000259" key="7">
    <source>
        <dbReference type="PROSITE" id="PS52053"/>
    </source>
</evidence>
<comment type="caution">
    <text evidence="8">The sequence shown here is derived from an EMBL/GenBank/DDBJ whole genome shotgun (WGS) entry which is preliminary data.</text>
</comment>
<accession>A0A0R3AUD1</accession>
<protein>
    <recommendedName>
        <fullName evidence="2">RING-type E3 ubiquitin transferase</fullName>
        <ecNumber evidence="2">2.3.2.27</ecNumber>
    </recommendedName>
</protein>
<dbReference type="GO" id="GO:0005737">
    <property type="term" value="C:cytoplasm"/>
    <property type="evidence" value="ECO:0007669"/>
    <property type="project" value="TreeGrafter"/>
</dbReference>
<keyword evidence="5" id="KW-0843">Virulence</keyword>
<evidence type="ECO:0000256" key="3">
    <source>
        <dbReference type="ARBA" id="ARBA00022614"/>
    </source>
</evidence>
<sequence>MVGPRLSAQLPRKLLEMTQDLDIAQTLLDNLPGWLVQTAPETRTAIWQAHEISGPLRDTVHTRLQALEPLDEFCIERLEAYLLSKGHTLDVQHDVLEMPHREMTNLNPDLMGPLTVTVTVEKHTLLQAAMQNFSAARAQSSGLVIGALIRSKATGQKVDTLSALEFVRCCRELDLGGAYQLHLREVFDLPPPNAPPTTHTHDPVARDIANLKMSDMLLDLHIASGKGHVSKDTAATLLKQLKSNGDTPPSKVLQMDGGPLTWHGLNVDQACAWSVLVFSGGASQSLPSGHCVVYMPNEPERPWFEYDTLAAFNSYLSGQLQVPAYREFFKGYLDESERPDFFQRFDTRNAVESLEAVAVNVSIARFFFDVYVGKAQLDARVLAVPVADVDEEARTALLERYVDLGLTLANVAGFFVPGLGQLMLGVGVGQLLGEVYEGVEDWEHHRKTQALEHLFNVAEGIGSMMVLAAGGKVVGSMFTRTQKEAAAFFDQFDAVRLSGGGARLWRRSLRPYQQTIGDEVLATPSYRGIYQYRGRSYAAMDGALYRVNFDSALGRWRAVHPVRDTAYRPPLEHNGVGGWRHQSEQVDQWHTPAYVLKRLSPDLKSLSQSQLDEIITTTNSQLPWLRQLVERNQALPQRLRDSVVRWRQEQVFHDLIWQLQFQSQTHPSTARLQMFALPLLDGWPQGRFFELLDEHGDLLQRFPDTAPFDYEDLSIHVSEQQINNGQLMQTLLDALDNEEREALLGPNVEPEEAQKALSARLLSVVKEHYGELFEQLYLDSDPLPQGNAALLKNHFPHLPTGMAQELLLQATSQERLYLHNTRRVPLRLAQRARLALHELQEDRAVAGFYLPQLANESTERLAIALLGKLRGWPAQLRVQLHEQTLEGALLGKQENASASVLRKVVKSARGYQAFDERDVALHDPVPGPSGFYQALLNTLSAAQRTRLGIYDTGEPGAMQLQLKLRWQVGDERADVERYLREPSAEPLPAWREGCVQAAPPEVPQQPATLLRKVRKLFPLFDEAQASTFVQALGADHLARARAVKALQRNLQTLCAVLTAWRSDKAALAKIPGPLAQARLSRNNIAQRLEACWRRMTGPGEVHRLSLDGMLGGPLPVLPPTVGFEHVRQLSMRNMEVSDELAYFLKHFTGLKSLDVSGNRLTRLPEVVSTVPQLESLYLDNNQLTLTDYTRAKLAGMRSLKSLNLAGNPLIDPPKLHGMIGLRELFLSNCRLKTFPEGLAPLALLEHVDLRDNDITELPNWLFNAGPARTRPINLSRNPLTLPTRMRVLEYRRLRGFGMGVYEDDIPIISEQAARQLWLPEPLAADYQAKLTTWQMLKDARGSDGLFKHLAELGGSADLERVKQDMTRRVWRVLDAVRARADLADEVFEWAGTQLNCDDDAAVSFGDLEILLEVSEMRRQIEGGNLSVGPLLKLGRGLFRLDRLEQIARDYHLKNPATEGLEVSLAFRTGLANRFYLPGQPQHMRFGILAGVTPQALDAAEREVREAEATEAFPTFMHELPYWQKYLKRTHADSFEAIGTPFHTRLQAVLADPDLDEAARTASVDHISRDKAASESAEIQRLTQEAIRAEALNVCAIR</sequence>
<keyword evidence="6" id="KW-0833">Ubl conjugation pathway</keyword>
<dbReference type="InterPro" id="IPR029487">
    <property type="entry name" value="NEL_dom"/>
</dbReference>
<dbReference type="GO" id="GO:0061630">
    <property type="term" value="F:ubiquitin protein ligase activity"/>
    <property type="evidence" value="ECO:0007669"/>
    <property type="project" value="UniProtKB-EC"/>
</dbReference>
<evidence type="ECO:0000256" key="6">
    <source>
        <dbReference type="PROSITE-ProRule" id="PRU01398"/>
    </source>
</evidence>
<dbReference type="InterPro" id="IPR001611">
    <property type="entry name" value="Leu-rich_rpt"/>
</dbReference>
<evidence type="ECO:0000256" key="5">
    <source>
        <dbReference type="ARBA" id="ARBA00023026"/>
    </source>
</evidence>
<dbReference type="InterPro" id="IPR046673">
    <property type="entry name" value="ToxA_N"/>
</dbReference>
<reference evidence="8 9" key="1">
    <citation type="submission" date="2015-02" db="EMBL/GenBank/DDBJ databases">
        <title>Two Pseudomonas sp. nov., isolated from raw milk.</title>
        <authorList>
            <person name="Wenning M."/>
            <person name="von Neubeck M."/>
            <person name="Huptas C."/>
            <person name="Scherer S."/>
        </authorList>
    </citation>
    <scope>NUCLEOTIDE SEQUENCE [LARGE SCALE GENOMIC DNA]</scope>
    <source>
        <strain evidence="8 9">DSM 29164</strain>
    </source>
</reference>
<dbReference type="InterPro" id="IPR032675">
    <property type="entry name" value="LRR_dom_sf"/>
</dbReference>
<keyword evidence="6" id="KW-0808">Transferase</keyword>
<feature type="active site" description="Glycyl thioester intermediate" evidence="6">
    <location>
        <position position="1396"/>
    </location>
</feature>
<name>A0A0R3AUD1_9PSED</name>
<dbReference type="GO" id="GO:0005576">
    <property type="term" value="C:extracellular region"/>
    <property type="evidence" value="ECO:0007669"/>
    <property type="project" value="UniProtKB-UniRule"/>
</dbReference>
<keyword evidence="6" id="KW-1035">Host cytoplasm</keyword>
<feature type="domain" description="NEL" evidence="7">
    <location>
        <begin position="1309"/>
        <end position="1597"/>
    </location>
</feature>
<dbReference type="PANTHER" id="PTHR48051:SF1">
    <property type="entry name" value="RAS SUPPRESSOR PROTEIN 1"/>
    <property type="match status" value="1"/>
</dbReference>
<comment type="PTM">
    <text evidence="6">Ubiquitinated in the presence of host E1 ubiquitin-activating enzyme, E2 ubiquitin-conjugating enzyme and ubiquitin.</text>
</comment>
<dbReference type="PROSITE" id="PS52053">
    <property type="entry name" value="NEL"/>
    <property type="match status" value="1"/>
</dbReference>
<dbReference type="SUPFAM" id="SSF52058">
    <property type="entry name" value="L domain-like"/>
    <property type="match status" value="1"/>
</dbReference>
<dbReference type="PROSITE" id="PS51450">
    <property type="entry name" value="LRR"/>
    <property type="match status" value="1"/>
</dbReference>
<dbReference type="EC" id="2.3.2.27" evidence="2"/>
<dbReference type="GO" id="GO:0016567">
    <property type="term" value="P:protein ubiquitination"/>
    <property type="evidence" value="ECO:0007669"/>
    <property type="project" value="InterPro"/>
</dbReference>
<evidence type="ECO:0000256" key="1">
    <source>
        <dbReference type="ARBA" id="ARBA00000900"/>
    </source>
</evidence>
<dbReference type="SMART" id="SM00369">
    <property type="entry name" value="LRR_TYP"/>
    <property type="match status" value="3"/>
</dbReference>
<dbReference type="InterPro" id="IPR050216">
    <property type="entry name" value="LRR_domain-containing"/>
</dbReference>
<keyword evidence="6" id="KW-0832">Ubl conjugation</keyword>